<organism evidence="2 3">
    <name type="scientific">Rhamnella rubrinervis</name>
    <dbReference type="NCBI Taxonomy" id="2594499"/>
    <lineage>
        <taxon>Eukaryota</taxon>
        <taxon>Viridiplantae</taxon>
        <taxon>Streptophyta</taxon>
        <taxon>Embryophyta</taxon>
        <taxon>Tracheophyta</taxon>
        <taxon>Spermatophyta</taxon>
        <taxon>Magnoliopsida</taxon>
        <taxon>eudicotyledons</taxon>
        <taxon>Gunneridae</taxon>
        <taxon>Pentapetalae</taxon>
        <taxon>rosids</taxon>
        <taxon>fabids</taxon>
        <taxon>Rosales</taxon>
        <taxon>Rhamnaceae</taxon>
        <taxon>rhamnoid group</taxon>
        <taxon>Rhamneae</taxon>
        <taxon>Rhamnella</taxon>
    </lineage>
</organism>
<feature type="compositionally biased region" description="Basic residues" evidence="1">
    <location>
        <begin position="56"/>
        <end position="69"/>
    </location>
</feature>
<comment type="caution">
    <text evidence="2">The sequence shown here is derived from an EMBL/GenBank/DDBJ whole genome shotgun (WGS) entry which is preliminary data.</text>
</comment>
<gene>
    <name evidence="2" type="ORF">FNV43_RR04386</name>
</gene>
<evidence type="ECO:0000313" key="3">
    <source>
        <dbReference type="Proteomes" id="UP000796880"/>
    </source>
</evidence>
<dbReference type="PANTHER" id="PTHR34188">
    <property type="entry name" value="OS01G0299500 PROTEIN"/>
    <property type="match status" value="1"/>
</dbReference>
<feature type="region of interest" description="Disordered" evidence="1">
    <location>
        <begin position="1"/>
        <end position="83"/>
    </location>
</feature>
<dbReference type="AlphaFoldDB" id="A0A8K0HLN7"/>
<dbReference type="Proteomes" id="UP000796880">
    <property type="component" value="Unassembled WGS sequence"/>
</dbReference>
<protein>
    <submittedName>
        <fullName evidence="2">Uncharacterized protein</fullName>
    </submittedName>
</protein>
<dbReference type="OrthoDB" id="1899142at2759"/>
<reference evidence="2" key="1">
    <citation type="submission" date="2020-03" db="EMBL/GenBank/DDBJ databases">
        <title>A high-quality chromosome-level genome assembly of a woody plant with both climbing and erect habits, Rhamnella rubrinervis.</title>
        <authorList>
            <person name="Lu Z."/>
            <person name="Yang Y."/>
            <person name="Zhu X."/>
            <person name="Sun Y."/>
        </authorList>
    </citation>
    <scope>NUCLEOTIDE SEQUENCE</scope>
    <source>
        <strain evidence="2">BYM</strain>
        <tissue evidence="2">Leaf</tissue>
    </source>
</reference>
<name>A0A8K0HLN7_9ROSA</name>
<proteinExistence type="predicted"/>
<feature type="compositionally biased region" description="Basic and acidic residues" evidence="1">
    <location>
        <begin position="20"/>
        <end position="31"/>
    </location>
</feature>
<dbReference type="EMBL" id="VOIH02000002">
    <property type="protein sequence ID" value="KAF3453945.1"/>
    <property type="molecule type" value="Genomic_DNA"/>
</dbReference>
<feature type="compositionally biased region" description="Basic and acidic residues" evidence="1">
    <location>
        <begin position="45"/>
        <end position="55"/>
    </location>
</feature>
<evidence type="ECO:0000313" key="2">
    <source>
        <dbReference type="EMBL" id="KAF3453945.1"/>
    </source>
</evidence>
<feature type="compositionally biased region" description="Basic and acidic residues" evidence="1">
    <location>
        <begin position="1"/>
        <end position="10"/>
    </location>
</feature>
<dbReference type="PANTHER" id="PTHR34188:SF5">
    <property type="entry name" value="OS05G0131900 PROTEIN"/>
    <property type="match status" value="1"/>
</dbReference>
<keyword evidence="3" id="KW-1185">Reference proteome</keyword>
<evidence type="ECO:0000256" key="1">
    <source>
        <dbReference type="SAM" id="MobiDB-lite"/>
    </source>
</evidence>
<sequence>MEHDGLRESDTEVDLESAETDTRSEEDRSTDSDTSSSMSSGQDLDVQKKTEDRIRKEKQRKTSSKRYPKPPRPPGGPSLDAADMKLVKEISEHVSWVLRLSTQKQTMIHKQKLMGPCSELDFPDQVHTGSEIEFAYTSEDKNVTGMQDRVVNSDSKHVYKVLLAFW</sequence>
<accession>A0A8K0HLN7</accession>